<organism evidence="3 4">
    <name type="scientific">Danionella cerebrum</name>
    <dbReference type="NCBI Taxonomy" id="2873325"/>
    <lineage>
        <taxon>Eukaryota</taxon>
        <taxon>Metazoa</taxon>
        <taxon>Chordata</taxon>
        <taxon>Craniata</taxon>
        <taxon>Vertebrata</taxon>
        <taxon>Euteleostomi</taxon>
        <taxon>Actinopterygii</taxon>
        <taxon>Neopterygii</taxon>
        <taxon>Teleostei</taxon>
        <taxon>Ostariophysi</taxon>
        <taxon>Cypriniformes</taxon>
        <taxon>Danionidae</taxon>
        <taxon>Danioninae</taxon>
        <taxon>Danionella</taxon>
    </lineage>
</organism>
<keyword evidence="2" id="KW-0472">Membrane</keyword>
<feature type="transmembrane region" description="Helical" evidence="2">
    <location>
        <begin position="294"/>
        <end position="316"/>
    </location>
</feature>
<feature type="transmembrane region" description="Helical" evidence="2">
    <location>
        <begin position="344"/>
        <end position="369"/>
    </location>
</feature>
<accession>A0A553N5J4</accession>
<comment type="caution">
    <text evidence="3">The sequence shown here is derived from an EMBL/GenBank/DDBJ whole genome shotgun (WGS) entry which is preliminary data.</text>
</comment>
<evidence type="ECO:0000256" key="1">
    <source>
        <dbReference type="SAM" id="MobiDB-lite"/>
    </source>
</evidence>
<keyword evidence="4" id="KW-1185">Reference proteome</keyword>
<evidence type="ECO:0000256" key="2">
    <source>
        <dbReference type="SAM" id="Phobius"/>
    </source>
</evidence>
<name>A0A553N5J4_9TELE</name>
<reference evidence="3 4" key="1">
    <citation type="journal article" date="2019" name="Sci. Data">
        <title>Hybrid genome assembly and annotation of Danionella translucida.</title>
        <authorList>
            <person name="Kadobianskyi M."/>
            <person name="Schulze L."/>
            <person name="Schuelke M."/>
            <person name="Judkewitz B."/>
        </authorList>
    </citation>
    <scope>NUCLEOTIDE SEQUENCE [LARGE SCALE GENOMIC DNA]</scope>
    <source>
        <strain evidence="3 4">Bolton</strain>
    </source>
</reference>
<proteinExistence type="predicted"/>
<dbReference type="AlphaFoldDB" id="A0A553N5J4"/>
<keyword evidence="2" id="KW-0812">Transmembrane</keyword>
<dbReference type="Proteomes" id="UP000316079">
    <property type="component" value="Unassembled WGS sequence"/>
</dbReference>
<feature type="compositionally biased region" description="Basic and acidic residues" evidence="1">
    <location>
        <begin position="1093"/>
        <end position="1109"/>
    </location>
</feature>
<sequence>MNSKCGELESILHSIREKKDETLALASSCWFTAFVSKFIKKEMEVLAELEQDCGLVTHRAQIQKHYRGKTNTEHLAGSSVVQKNITDNHYNDINQYSEQAILAHCFKCPKMHTNHKTFWGAFEFNLLRDVDKHQTCKKTKQKKNNDFTETDETYNRILPCQPSLASGTRRVMMSPSVKLRSVLLSPAAWEKRACTRMRPFLSSPAAIELDLGSVWVSAGLLRPVFISSSASLVTVHSLKEHSVLSQGDETPQVTSTCRIEANYNPINVNSYINSLFSCKRTESVSDPVAFCETLLQFSLALLQTLAFTFVFHLIFLQSRLPDDGTFEFQLFMKHPFRQKDHGSLFPLVFSAKNLLLHLTGFVFYLYYVWESSRLENRFLKETEGLKYFSSFHTAQEALSCCEKIEPDGQYDHHGNDSHHVLELHLDLSVNFRHLKKHIPLRKREKRLVDMQPSGLGEEYKLTQENCAGAAYCRIQIYVQSFLLPATLTNVCASIQAEQTERTESLELYHKINLKQILQNKPMKQELEWLAKGDKEEEATFVLTGEGLLQAQLACFHQGRNYASMMDLTAPHSFQMRVYRGVQEKKISDIKRFLLNPISSVFFPIRYQSDIMRFLLSPISSVFFSIQYQVFSSKSDIKCFLFSPISSVFFSIRYEVFSSQSDINPISSVFFSIRYQVFSSRPDIKCFLLGLISSVFFSIRYQVFSSLPDIKCFLLGLISSVFFSIRYQVFSSLPDIKCFLLGLISSVFFSIRYQVFSSLPDIKCFLLGLISSVFFSIRYQVFSSLPDIKCFLLGLISSVFFSIRYQVFSSLPDIKCFLLGLISSVFFSIRYQVFSSLPDIKCFLLGLISSVFFSIRYQVFSSQPDIKCFLLGLISSVFFSIRYQVFSSLPDIKCFLLGLISSVFFSIRYQVFSSLPDIKCFLLSVFFSIRYQVFSSLPDIKCFLLNPISSVFFSIQYQMSSSLCGCVSFEYTVCIPLQTELEEILIPLRGITHNQKTEENKQTVRQLFSNKLREPKFVLRENASRRRRGARKTVYLTHRQRVSEAEEDVATFIRNSLTGAHAQPSEWRGSTVRVRVRHRSRSYGLRLCTTRRKSSADRPRKRMNEKQDSR</sequence>
<keyword evidence="2" id="KW-1133">Transmembrane helix</keyword>
<dbReference type="EMBL" id="SRMA01027029">
    <property type="protein sequence ID" value="TRY60707.1"/>
    <property type="molecule type" value="Genomic_DNA"/>
</dbReference>
<protein>
    <submittedName>
        <fullName evidence="3">Uncharacterized protein</fullName>
    </submittedName>
</protein>
<evidence type="ECO:0000313" key="4">
    <source>
        <dbReference type="Proteomes" id="UP000316079"/>
    </source>
</evidence>
<gene>
    <name evidence="3" type="ORF">DNTS_013997</name>
</gene>
<evidence type="ECO:0000313" key="3">
    <source>
        <dbReference type="EMBL" id="TRY60707.1"/>
    </source>
</evidence>
<feature type="region of interest" description="Disordered" evidence="1">
    <location>
        <begin position="1089"/>
        <end position="1109"/>
    </location>
</feature>